<feature type="chain" id="PRO_5025647138" evidence="1">
    <location>
        <begin position="21"/>
        <end position="255"/>
    </location>
</feature>
<protein>
    <submittedName>
        <fullName evidence="2">Uncharacterized protein</fullName>
    </submittedName>
</protein>
<organism evidence="2 3">
    <name type="scientific">Hevea brasiliensis</name>
    <name type="common">Para rubber tree</name>
    <name type="synonym">Siphonia brasiliensis</name>
    <dbReference type="NCBI Taxonomy" id="3981"/>
    <lineage>
        <taxon>Eukaryota</taxon>
        <taxon>Viridiplantae</taxon>
        <taxon>Streptophyta</taxon>
        <taxon>Embryophyta</taxon>
        <taxon>Tracheophyta</taxon>
        <taxon>Spermatophyta</taxon>
        <taxon>Magnoliopsida</taxon>
        <taxon>eudicotyledons</taxon>
        <taxon>Gunneridae</taxon>
        <taxon>Pentapetalae</taxon>
        <taxon>rosids</taxon>
        <taxon>fabids</taxon>
        <taxon>Malpighiales</taxon>
        <taxon>Euphorbiaceae</taxon>
        <taxon>Crotonoideae</taxon>
        <taxon>Micrandreae</taxon>
        <taxon>Hevea</taxon>
    </lineage>
</organism>
<dbReference type="EMBL" id="JAAGAX010000003">
    <property type="protein sequence ID" value="KAF2321036.1"/>
    <property type="molecule type" value="Genomic_DNA"/>
</dbReference>
<evidence type="ECO:0000313" key="2">
    <source>
        <dbReference type="EMBL" id="KAF2321036.1"/>
    </source>
</evidence>
<dbReference type="AlphaFoldDB" id="A0A6A6N8Z4"/>
<reference evidence="2 3" key="1">
    <citation type="journal article" date="2020" name="Mol. Plant">
        <title>The Chromosome-Based Rubber Tree Genome Provides New Insights into Spurge Genome Evolution and Rubber Biosynthesis.</title>
        <authorList>
            <person name="Liu J."/>
            <person name="Shi C."/>
            <person name="Shi C.C."/>
            <person name="Li W."/>
            <person name="Zhang Q.J."/>
            <person name="Zhang Y."/>
            <person name="Li K."/>
            <person name="Lu H.F."/>
            <person name="Shi C."/>
            <person name="Zhu S.T."/>
            <person name="Xiao Z.Y."/>
            <person name="Nan H."/>
            <person name="Yue Y."/>
            <person name="Zhu X.G."/>
            <person name="Wu Y."/>
            <person name="Hong X.N."/>
            <person name="Fan G.Y."/>
            <person name="Tong Y."/>
            <person name="Zhang D."/>
            <person name="Mao C.L."/>
            <person name="Liu Y.L."/>
            <person name="Hao S.J."/>
            <person name="Liu W.Q."/>
            <person name="Lv M.Q."/>
            <person name="Zhang H.B."/>
            <person name="Liu Y."/>
            <person name="Hu-Tang G.R."/>
            <person name="Wang J.P."/>
            <person name="Wang J.H."/>
            <person name="Sun Y.H."/>
            <person name="Ni S.B."/>
            <person name="Chen W.B."/>
            <person name="Zhang X.C."/>
            <person name="Jiao Y.N."/>
            <person name="Eichler E.E."/>
            <person name="Li G.H."/>
            <person name="Liu X."/>
            <person name="Gao L.Z."/>
        </authorList>
    </citation>
    <scope>NUCLEOTIDE SEQUENCE [LARGE SCALE GENOMIC DNA]</scope>
    <source>
        <strain evidence="3">cv. GT1</strain>
        <tissue evidence="2">Leaf</tissue>
    </source>
</reference>
<sequence length="255" mass="28647">MSSRGHGVVLVALLIWEWEGFHHDGLEVEVRGMRLVAVRVLRGRMVMESSSRGVIEPGDTCSDDGIILGRRCYEFPFQLVPVGVDPSDTIVAAVDDELLNMNVLQEEHHIIINMPKRKNPTTTPHKDANISWTHLMDDALVDACLHQHIFGNRVGGTFTTHALNTMKLVQLYGEDKATGKHAKTALEMRWRMVSNEGQETGDPTSGNTIDGIDFMVSHNEVTLENLIYLNMVVNIKKLLKQVDPRHNLKLLKLLK</sequence>
<keyword evidence="1" id="KW-0732">Signal</keyword>
<evidence type="ECO:0000256" key="1">
    <source>
        <dbReference type="SAM" id="SignalP"/>
    </source>
</evidence>
<dbReference type="Proteomes" id="UP000467840">
    <property type="component" value="Chromosome 10"/>
</dbReference>
<gene>
    <name evidence="2" type="ORF">GH714_033042</name>
</gene>
<comment type="caution">
    <text evidence="2">The sequence shown here is derived from an EMBL/GenBank/DDBJ whole genome shotgun (WGS) entry which is preliminary data.</text>
</comment>
<keyword evidence="3" id="KW-1185">Reference proteome</keyword>
<accession>A0A6A6N8Z4</accession>
<evidence type="ECO:0000313" key="3">
    <source>
        <dbReference type="Proteomes" id="UP000467840"/>
    </source>
</evidence>
<feature type="signal peptide" evidence="1">
    <location>
        <begin position="1"/>
        <end position="20"/>
    </location>
</feature>
<name>A0A6A6N8Z4_HEVBR</name>
<proteinExistence type="predicted"/>